<dbReference type="RefSeq" id="WP_284486058.1">
    <property type="nucleotide sequence ID" value="NZ_JASNJE010000016.1"/>
</dbReference>
<protein>
    <recommendedName>
        <fullName evidence="2">Ancillary SecYEG translocon subunit/Cell division coordinator CpoB TPR domain-containing protein</fullName>
    </recommendedName>
</protein>
<feature type="domain" description="Ancillary SecYEG translocon subunit/Cell division coordinator CpoB TPR" evidence="2">
    <location>
        <begin position="28"/>
        <end position="131"/>
    </location>
</feature>
<dbReference type="Pfam" id="PF09976">
    <property type="entry name" value="TPR_21"/>
    <property type="match status" value="1"/>
</dbReference>
<keyword evidence="1" id="KW-0812">Transmembrane</keyword>
<keyword evidence="1" id="KW-0472">Membrane</keyword>
<keyword evidence="4" id="KW-1185">Reference proteome</keyword>
<dbReference type="InterPro" id="IPR018704">
    <property type="entry name" value="SecYEG/CpoB_TPR"/>
</dbReference>
<dbReference type="Proteomes" id="UP001227126">
    <property type="component" value="Unassembled WGS sequence"/>
</dbReference>
<proteinExistence type="predicted"/>
<sequence length="223" mass="23462">MSDTDSFIDEVTEEVRRDRLFQLFRRYAWIAVLLIVLVVGGAAWNEYSKAQQRAAAENLGDGIVAALAADDSAARAVALTGIEVDHPGGAAIVNFLIAATSADSGQIPDAVAALNGIASDGELPEIYRQIAAFKALTLQGDTLPVADRRLQFTALAQPGAPLRLLAQEQLALIDIAEGDTGAALDKLQAILSDAETSSDLQQRVSQVIVALGGTPQTLQRSQG</sequence>
<organism evidence="3 4">
    <name type="scientific">Sedimentitalea xiamensis</name>
    <dbReference type="NCBI Taxonomy" id="3050037"/>
    <lineage>
        <taxon>Bacteria</taxon>
        <taxon>Pseudomonadati</taxon>
        <taxon>Pseudomonadota</taxon>
        <taxon>Alphaproteobacteria</taxon>
        <taxon>Rhodobacterales</taxon>
        <taxon>Paracoccaceae</taxon>
        <taxon>Sedimentitalea</taxon>
    </lineage>
</organism>
<comment type="caution">
    <text evidence="3">The sequence shown here is derived from an EMBL/GenBank/DDBJ whole genome shotgun (WGS) entry which is preliminary data.</text>
</comment>
<feature type="transmembrane region" description="Helical" evidence="1">
    <location>
        <begin position="26"/>
        <end position="44"/>
    </location>
</feature>
<dbReference type="EMBL" id="JASNJE010000016">
    <property type="protein sequence ID" value="MDK3074123.1"/>
    <property type="molecule type" value="Genomic_DNA"/>
</dbReference>
<name>A0ABT7FG90_9RHOB</name>
<keyword evidence="1" id="KW-1133">Transmembrane helix</keyword>
<evidence type="ECO:0000259" key="2">
    <source>
        <dbReference type="Pfam" id="PF09976"/>
    </source>
</evidence>
<evidence type="ECO:0000313" key="3">
    <source>
        <dbReference type="EMBL" id="MDK3074123.1"/>
    </source>
</evidence>
<reference evidence="3 4" key="1">
    <citation type="submission" date="2023-05" db="EMBL/GenBank/DDBJ databases">
        <title>Sedimentitalea sp. nov. JM2-8.</title>
        <authorList>
            <person name="Huang J."/>
        </authorList>
    </citation>
    <scope>NUCLEOTIDE SEQUENCE [LARGE SCALE GENOMIC DNA]</scope>
    <source>
        <strain evidence="3 4">JM2-8</strain>
    </source>
</reference>
<evidence type="ECO:0000256" key="1">
    <source>
        <dbReference type="SAM" id="Phobius"/>
    </source>
</evidence>
<evidence type="ECO:0000313" key="4">
    <source>
        <dbReference type="Proteomes" id="UP001227126"/>
    </source>
</evidence>
<accession>A0ABT7FG90</accession>
<gene>
    <name evidence="3" type="ORF">QO034_13455</name>
</gene>